<reference evidence="1 2" key="2">
    <citation type="submission" date="2018-11" db="EMBL/GenBank/DDBJ databases">
        <authorList>
            <consortium name="Pathogen Informatics"/>
        </authorList>
    </citation>
    <scope>NUCLEOTIDE SEQUENCE [LARGE SCALE GENOMIC DNA]</scope>
    <source>
        <strain evidence="1 2">Egypt</strain>
    </source>
</reference>
<organism evidence="3">
    <name type="scientific">Echinostoma caproni</name>
    <dbReference type="NCBI Taxonomy" id="27848"/>
    <lineage>
        <taxon>Eukaryota</taxon>
        <taxon>Metazoa</taxon>
        <taxon>Spiralia</taxon>
        <taxon>Lophotrochozoa</taxon>
        <taxon>Platyhelminthes</taxon>
        <taxon>Trematoda</taxon>
        <taxon>Digenea</taxon>
        <taxon>Plagiorchiida</taxon>
        <taxon>Echinostomata</taxon>
        <taxon>Echinostomatoidea</taxon>
        <taxon>Echinostomatidae</taxon>
        <taxon>Echinostoma</taxon>
    </lineage>
</organism>
<accession>A0A183AP14</accession>
<dbReference type="WBParaSite" id="ECPE_0000872501-mRNA-1">
    <property type="protein sequence ID" value="ECPE_0000872501-mRNA-1"/>
    <property type="gene ID" value="ECPE_0000872501"/>
</dbReference>
<evidence type="ECO:0000313" key="3">
    <source>
        <dbReference type="WBParaSite" id="ECPE_0000872501-mRNA-1"/>
    </source>
</evidence>
<dbReference type="EMBL" id="UZAN01046333">
    <property type="protein sequence ID" value="VDP84044.1"/>
    <property type="molecule type" value="Genomic_DNA"/>
</dbReference>
<gene>
    <name evidence="1" type="ORF">ECPE_LOCUS8699</name>
</gene>
<sequence>MDAARRGSEEVEWGAANDAPIASFDISTDSQKALRSFQTAQLGVGADSLSHHIGSSAANFERRYSLGTIAGALRGVCRTIRGIRYELSKRSVTWIYSRWLKPRQLTDHEVSVFQTHEAR</sequence>
<dbReference type="AlphaFoldDB" id="A0A183AP14"/>
<dbReference type="Proteomes" id="UP000272942">
    <property type="component" value="Unassembled WGS sequence"/>
</dbReference>
<protein>
    <submittedName>
        <fullName evidence="3">Transposase</fullName>
    </submittedName>
</protein>
<reference evidence="3" key="1">
    <citation type="submission" date="2016-06" db="UniProtKB">
        <authorList>
            <consortium name="WormBaseParasite"/>
        </authorList>
    </citation>
    <scope>IDENTIFICATION</scope>
</reference>
<name>A0A183AP14_9TREM</name>
<keyword evidence="2" id="KW-1185">Reference proteome</keyword>
<evidence type="ECO:0000313" key="2">
    <source>
        <dbReference type="Proteomes" id="UP000272942"/>
    </source>
</evidence>
<evidence type="ECO:0000313" key="1">
    <source>
        <dbReference type="EMBL" id="VDP84044.1"/>
    </source>
</evidence>
<proteinExistence type="predicted"/>